<dbReference type="AlphaFoldDB" id="A0A511N770"/>
<protein>
    <submittedName>
        <fullName evidence="1">Uncharacterized protein</fullName>
    </submittedName>
</protein>
<evidence type="ECO:0000313" key="1">
    <source>
        <dbReference type="EMBL" id="GEM48699.1"/>
    </source>
</evidence>
<sequence>MFPLTPQFLRDNYFQGVPLESPGGRPFTNEFIQGRILAVRRAFERKYAVRLEPTVIKMGSYPIPGEPEAQERVVGIDLHPDDAKDNKRYSMLLPVAPALQFHKLGLWLPGMERPTEFSLDWLHPNPPDSRTRQLRIAPGRSLTTLLHLQFLSGLMPLTSQGSPIPGAWHLTYTCGYTEDALLGQDFDVLDALAKYAAIALFVKGSLDGNVLAGITNKSLSADGLSQSVGLVGNAQALKFGAIINQYQQELTEWEKTYWARSSPIRMIGV</sequence>
<accession>A0A511N770</accession>
<dbReference type="OrthoDB" id="7450424at2"/>
<organism evidence="1 2">
    <name type="scientific">Deinococcus cellulosilyticus (strain DSM 18568 / NBRC 106333 / KACC 11606 / 5516J-15)</name>
    <dbReference type="NCBI Taxonomy" id="1223518"/>
    <lineage>
        <taxon>Bacteria</taxon>
        <taxon>Thermotogati</taxon>
        <taxon>Deinococcota</taxon>
        <taxon>Deinococci</taxon>
        <taxon>Deinococcales</taxon>
        <taxon>Deinococcaceae</taxon>
        <taxon>Deinococcus</taxon>
    </lineage>
</organism>
<dbReference type="RefSeq" id="WP_146887990.1">
    <property type="nucleotide sequence ID" value="NZ_BJXB01000023.1"/>
</dbReference>
<keyword evidence="2" id="KW-1185">Reference proteome</keyword>
<gene>
    <name evidence="1" type="ORF">DC3_43340</name>
</gene>
<reference evidence="1 2" key="1">
    <citation type="submission" date="2019-07" db="EMBL/GenBank/DDBJ databases">
        <title>Whole genome shotgun sequence of Deinococcus cellulosilyticus NBRC 106333.</title>
        <authorList>
            <person name="Hosoyama A."/>
            <person name="Uohara A."/>
            <person name="Ohji S."/>
            <person name="Ichikawa N."/>
        </authorList>
    </citation>
    <scope>NUCLEOTIDE SEQUENCE [LARGE SCALE GENOMIC DNA]</scope>
    <source>
        <strain evidence="1 2">NBRC 106333</strain>
    </source>
</reference>
<evidence type="ECO:0000313" key="2">
    <source>
        <dbReference type="Proteomes" id="UP000321306"/>
    </source>
</evidence>
<name>A0A511N770_DEIC1</name>
<dbReference type="Proteomes" id="UP000321306">
    <property type="component" value="Unassembled WGS sequence"/>
</dbReference>
<proteinExistence type="predicted"/>
<dbReference type="EMBL" id="BJXB01000023">
    <property type="protein sequence ID" value="GEM48699.1"/>
    <property type="molecule type" value="Genomic_DNA"/>
</dbReference>
<comment type="caution">
    <text evidence="1">The sequence shown here is derived from an EMBL/GenBank/DDBJ whole genome shotgun (WGS) entry which is preliminary data.</text>
</comment>